<name>A0A3P7EF77_SCHSO</name>
<dbReference type="AlphaFoldDB" id="A0A3P7EF77"/>
<protein>
    <submittedName>
        <fullName evidence="2">Uncharacterized protein</fullName>
    </submittedName>
</protein>
<feature type="region of interest" description="Disordered" evidence="1">
    <location>
        <begin position="33"/>
        <end position="66"/>
    </location>
</feature>
<sequence length="66" mass="7170">MTAAKSAIPITVLRLSEGQQTYYNLTLIKPSDTGSLGEVIDAGDDSSDDDDAEEEEGAWVEQEHKQ</sequence>
<keyword evidence="3" id="KW-1185">Reference proteome</keyword>
<evidence type="ECO:0000256" key="1">
    <source>
        <dbReference type="SAM" id="MobiDB-lite"/>
    </source>
</evidence>
<feature type="compositionally biased region" description="Acidic residues" evidence="1">
    <location>
        <begin position="41"/>
        <end position="58"/>
    </location>
</feature>
<evidence type="ECO:0000313" key="2">
    <source>
        <dbReference type="EMBL" id="VDL98267.1"/>
    </source>
</evidence>
<organism evidence="2 3">
    <name type="scientific">Schistocephalus solidus</name>
    <name type="common">Tapeworm</name>
    <dbReference type="NCBI Taxonomy" id="70667"/>
    <lineage>
        <taxon>Eukaryota</taxon>
        <taxon>Metazoa</taxon>
        <taxon>Spiralia</taxon>
        <taxon>Lophotrochozoa</taxon>
        <taxon>Platyhelminthes</taxon>
        <taxon>Cestoda</taxon>
        <taxon>Eucestoda</taxon>
        <taxon>Diphyllobothriidea</taxon>
        <taxon>Diphyllobothriidae</taxon>
        <taxon>Schistocephalus</taxon>
    </lineage>
</organism>
<gene>
    <name evidence="2" type="ORF">SSLN_LOCUS11882</name>
</gene>
<dbReference type="Proteomes" id="UP000275846">
    <property type="component" value="Unassembled WGS sequence"/>
</dbReference>
<dbReference type="EMBL" id="UYSU01036869">
    <property type="protein sequence ID" value="VDL98267.1"/>
    <property type="molecule type" value="Genomic_DNA"/>
</dbReference>
<reference evidence="2 3" key="1">
    <citation type="submission" date="2018-11" db="EMBL/GenBank/DDBJ databases">
        <authorList>
            <consortium name="Pathogen Informatics"/>
        </authorList>
    </citation>
    <scope>NUCLEOTIDE SEQUENCE [LARGE SCALE GENOMIC DNA]</scope>
    <source>
        <strain evidence="2 3">NST_G2</strain>
    </source>
</reference>
<accession>A0A3P7EF77</accession>
<evidence type="ECO:0000313" key="3">
    <source>
        <dbReference type="Proteomes" id="UP000275846"/>
    </source>
</evidence>
<proteinExistence type="predicted"/>